<dbReference type="PROSITE" id="PS51257">
    <property type="entry name" value="PROKAR_LIPOPROTEIN"/>
    <property type="match status" value="1"/>
</dbReference>
<dbReference type="AlphaFoldDB" id="A0A1M6JDB6"/>
<reference evidence="1 2" key="1">
    <citation type="submission" date="2016-11" db="EMBL/GenBank/DDBJ databases">
        <authorList>
            <person name="Jaros S."/>
            <person name="Januszkiewicz K."/>
            <person name="Wedrychowicz H."/>
        </authorList>
    </citation>
    <scope>NUCLEOTIDE SEQUENCE [LARGE SCALE GENOMIC DNA]</scope>
    <source>
        <strain evidence="1 2">DSM 18772</strain>
    </source>
</reference>
<protein>
    <recommendedName>
        <fullName evidence="3">Lipoprotein</fullName>
    </recommendedName>
</protein>
<gene>
    <name evidence="1" type="ORF">SAMN02745181_2085</name>
</gene>
<dbReference type="EMBL" id="FQYR01000003">
    <property type="protein sequence ID" value="SHJ44620.1"/>
    <property type="molecule type" value="Genomic_DNA"/>
</dbReference>
<evidence type="ECO:0000313" key="1">
    <source>
        <dbReference type="EMBL" id="SHJ44620.1"/>
    </source>
</evidence>
<keyword evidence="2" id="KW-1185">Reference proteome</keyword>
<dbReference type="InParanoid" id="A0A1M6JDB6"/>
<evidence type="ECO:0000313" key="2">
    <source>
        <dbReference type="Proteomes" id="UP000184510"/>
    </source>
</evidence>
<name>A0A1M6JDB6_9BACT</name>
<proteinExistence type="predicted"/>
<sequence length="132" mass="14335">MNRLLFLLSLPLLLTSCGGITHYVHKDAEIRSGQMTPVTLKVGEEKLMLKHTQGIAIVGGYKEGISVEDSSISQVRYGDGSEADSYAPKAYLIGKKPGITRAVYTNRLAPSAFSRDDLDGNHSPAIFKVIVE</sequence>
<dbReference type="RefSeq" id="WP_143183648.1">
    <property type="nucleotide sequence ID" value="NZ_FQYR01000003.1"/>
</dbReference>
<dbReference type="Proteomes" id="UP000184510">
    <property type="component" value="Unassembled WGS sequence"/>
</dbReference>
<accession>A0A1M6JDB6</accession>
<organism evidence="1 2">
    <name type="scientific">Rubritalea squalenifaciens DSM 18772</name>
    <dbReference type="NCBI Taxonomy" id="1123071"/>
    <lineage>
        <taxon>Bacteria</taxon>
        <taxon>Pseudomonadati</taxon>
        <taxon>Verrucomicrobiota</taxon>
        <taxon>Verrucomicrobiia</taxon>
        <taxon>Verrucomicrobiales</taxon>
        <taxon>Rubritaleaceae</taxon>
        <taxon>Rubritalea</taxon>
    </lineage>
</organism>
<evidence type="ECO:0008006" key="3">
    <source>
        <dbReference type="Google" id="ProtNLM"/>
    </source>
</evidence>